<feature type="domain" description="SF3 helicase" evidence="7">
    <location>
        <begin position="294"/>
        <end position="440"/>
    </location>
</feature>
<keyword evidence="3" id="KW-0235">DNA replication</keyword>
<feature type="compositionally biased region" description="Low complexity" evidence="6">
    <location>
        <begin position="522"/>
        <end position="534"/>
    </location>
</feature>
<evidence type="ECO:0000256" key="1">
    <source>
        <dbReference type="ARBA" id="ARBA00004147"/>
    </source>
</evidence>
<dbReference type="Pfam" id="PF01057">
    <property type="entry name" value="Parvo_NS1"/>
    <property type="match status" value="1"/>
</dbReference>
<dbReference type="SUPFAM" id="SSF52540">
    <property type="entry name" value="P-loop containing nucleoside triphosphate hydrolases"/>
    <property type="match status" value="1"/>
</dbReference>
<dbReference type="GO" id="GO:0019079">
    <property type="term" value="P:viral genome replication"/>
    <property type="evidence" value="ECO:0007669"/>
    <property type="project" value="InterPro"/>
</dbReference>
<sequence>MQDEMESTGSSYRIFLWVGSSGTSGDLTVDQASAVLVEETFVMMPLPTLDKQLKKCNMKEWQCGIIQLCEYTGEPLCAPLPYALFFNNLTTVSDWIATGEYNKDGIFHCHAMFRTGVRSDSLRRSMLTVWNNLMGTTGIRELLYNKSGTMDCLKLQRCHKPESMMGYMMKNPMWVIGTKYDLLDILHSIDGWGLNERFKPKESDEVITESGSMNRMTEELIELITEYGCKTFEDCLRCGPHVMQKYLHRPGLNTIVNNCLQFVKTTGNAWNISVYEKYTPNPCKVHRVLLFQGIQPTQFDQIFFTWITKADTKRNTICIQGPSNTGKSAFISGLKQCLNWGEIVNAPTFAFEGLVDSNIGIWEEPLISAELAEKTKQVFEGMTTSIPIKHKRPQMLPRTPILITTNHNLWRFCNHEEEMFKNRCWIFHFNFTPKDSVMICRTSEPSCQCCNCRTSGRGAAAHGEPSAGGMSREEQSMVGTVRTQPTGTMGSGPVHGGDAGVSECYGGAPSSSVSSTDIECPGTSKSSGTAGSTAQQHMGSFRIIRRGDNEREHSTVRKRVESIERRGNDGNDGSSVRNRGHPRMDVRRDRRRARDSESEYDSGGDVVMPSPNPQKKAKVKSYPQGPELDRFLGTVDEVFDTTMSFPNKQDWTGYLSYLFHRYG</sequence>
<feature type="compositionally biased region" description="Basic and acidic residues" evidence="6">
    <location>
        <begin position="582"/>
        <end position="597"/>
    </location>
</feature>
<organism evidence="8">
    <name type="scientific">Parvoviridae sp</name>
    <dbReference type="NCBI Taxonomy" id="1940570"/>
    <lineage>
        <taxon>Viruses</taxon>
        <taxon>Monodnaviria</taxon>
        <taxon>Shotokuvirae</taxon>
        <taxon>Cossaviricota</taxon>
        <taxon>Quintoviricetes</taxon>
        <taxon>Piccovirales</taxon>
        <taxon>Parvoviridae</taxon>
    </lineage>
</organism>
<feature type="compositionally biased region" description="Basic and acidic residues" evidence="6">
    <location>
        <begin position="545"/>
        <end position="569"/>
    </location>
</feature>
<proteinExistence type="predicted"/>
<dbReference type="InterPro" id="IPR027417">
    <property type="entry name" value="P-loop_NTPase"/>
</dbReference>
<dbReference type="PROSITE" id="PS51206">
    <property type="entry name" value="SF3_HELICASE_1"/>
    <property type="match status" value="1"/>
</dbReference>
<evidence type="ECO:0000256" key="5">
    <source>
        <dbReference type="ARBA" id="ARBA00022840"/>
    </source>
</evidence>
<feature type="region of interest" description="Disordered" evidence="6">
    <location>
        <begin position="484"/>
        <end position="626"/>
    </location>
</feature>
<evidence type="ECO:0000256" key="2">
    <source>
        <dbReference type="ARBA" id="ARBA00022562"/>
    </source>
</evidence>
<keyword evidence="5" id="KW-0067">ATP-binding</keyword>
<dbReference type="InterPro" id="IPR014015">
    <property type="entry name" value="Helicase_SF3_DNA-vir"/>
</dbReference>
<accession>A0A7D3QIZ6</accession>
<evidence type="ECO:0000259" key="7">
    <source>
        <dbReference type="PROSITE" id="PS51206"/>
    </source>
</evidence>
<dbReference type="InterPro" id="IPR001257">
    <property type="entry name" value="Parvovirus_NS1_helicase"/>
</dbReference>
<protein>
    <submittedName>
        <fullName evidence="8">Nonstructural protein</fullName>
    </submittedName>
</protein>
<feature type="compositionally biased region" description="Gly residues" evidence="6">
    <location>
        <begin position="489"/>
        <end position="499"/>
    </location>
</feature>
<dbReference type="GO" id="GO:0042025">
    <property type="term" value="C:host cell nucleus"/>
    <property type="evidence" value="ECO:0007669"/>
    <property type="project" value="UniProtKB-SubCell"/>
</dbReference>
<evidence type="ECO:0000313" key="8">
    <source>
        <dbReference type="EMBL" id="QKE54955.1"/>
    </source>
</evidence>
<dbReference type="EMBL" id="MT138306">
    <property type="protein sequence ID" value="QKE54955.1"/>
    <property type="molecule type" value="Genomic_DNA"/>
</dbReference>
<name>A0A7D3QIZ6_9VIRU</name>
<evidence type="ECO:0000256" key="3">
    <source>
        <dbReference type="ARBA" id="ARBA00022705"/>
    </source>
</evidence>
<dbReference type="GO" id="GO:0006260">
    <property type="term" value="P:DNA replication"/>
    <property type="evidence" value="ECO:0007669"/>
    <property type="project" value="UniProtKB-KW"/>
</dbReference>
<dbReference type="GO" id="GO:0005524">
    <property type="term" value="F:ATP binding"/>
    <property type="evidence" value="ECO:0007669"/>
    <property type="project" value="UniProtKB-KW"/>
</dbReference>
<keyword evidence="4" id="KW-0547">Nucleotide-binding</keyword>
<evidence type="ECO:0000256" key="4">
    <source>
        <dbReference type="ARBA" id="ARBA00022741"/>
    </source>
</evidence>
<keyword evidence="2" id="KW-1048">Host nucleus</keyword>
<reference evidence="8" key="1">
    <citation type="submission" date="2020-01" db="EMBL/GenBank/DDBJ databases">
        <title>Viral genomes from wild and zoo birds in China.</title>
        <authorList>
            <person name="Dai Z."/>
            <person name="Shan L.T."/>
            <person name="Yang X.S."/>
        </authorList>
    </citation>
    <scope>NUCLEOTIDE SEQUENCE</scope>
    <source>
        <strain evidence="8">Rtr167par1</strain>
    </source>
</reference>
<evidence type="ECO:0000256" key="6">
    <source>
        <dbReference type="SAM" id="MobiDB-lite"/>
    </source>
</evidence>
<comment type="subcellular location">
    <subcellularLocation>
        <location evidence="1">Host nucleus</location>
    </subcellularLocation>
</comment>
<dbReference type="Gene3D" id="3.40.50.300">
    <property type="entry name" value="P-loop containing nucleotide triphosphate hydrolases"/>
    <property type="match status" value="1"/>
</dbReference>